<dbReference type="EMBL" id="QJKJ01006225">
    <property type="protein sequence ID" value="RDX87449.1"/>
    <property type="molecule type" value="Genomic_DNA"/>
</dbReference>
<sequence length="65" mass="7267">MPKATLDKLYLTGSTLKISSVMVRTFDGSKWEVMDIRPAYSCHLGRPWIHAPGQFLPPFTKGSNS</sequence>
<dbReference type="AlphaFoldDB" id="A0A371GAA4"/>
<name>A0A371GAA4_MUCPR</name>
<proteinExistence type="predicted"/>
<evidence type="ECO:0000313" key="1">
    <source>
        <dbReference type="EMBL" id="RDX87449.1"/>
    </source>
</evidence>
<gene>
    <name evidence="1" type="ORF">CR513_31076</name>
</gene>
<feature type="non-terminal residue" evidence="1">
    <location>
        <position position="1"/>
    </location>
</feature>
<protein>
    <submittedName>
        <fullName evidence="1">Uncharacterized protein</fullName>
    </submittedName>
</protein>
<comment type="caution">
    <text evidence="1">The sequence shown here is derived from an EMBL/GenBank/DDBJ whole genome shotgun (WGS) entry which is preliminary data.</text>
</comment>
<organism evidence="1 2">
    <name type="scientific">Mucuna pruriens</name>
    <name type="common">Velvet bean</name>
    <name type="synonym">Dolichos pruriens</name>
    <dbReference type="NCBI Taxonomy" id="157652"/>
    <lineage>
        <taxon>Eukaryota</taxon>
        <taxon>Viridiplantae</taxon>
        <taxon>Streptophyta</taxon>
        <taxon>Embryophyta</taxon>
        <taxon>Tracheophyta</taxon>
        <taxon>Spermatophyta</taxon>
        <taxon>Magnoliopsida</taxon>
        <taxon>eudicotyledons</taxon>
        <taxon>Gunneridae</taxon>
        <taxon>Pentapetalae</taxon>
        <taxon>rosids</taxon>
        <taxon>fabids</taxon>
        <taxon>Fabales</taxon>
        <taxon>Fabaceae</taxon>
        <taxon>Papilionoideae</taxon>
        <taxon>50 kb inversion clade</taxon>
        <taxon>NPAAA clade</taxon>
        <taxon>indigoferoid/millettioid clade</taxon>
        <taxon>Phaseoleae</taxon>
        <taxon>Mucuna</taxon>
    </lineage>
</organism>
<dbReference type="Proteomes" id="UP000257109">
    <property type="component" value="Unassembled WGS sequence"/>
</dbReference>
<evidence type="ECO:0000313" key="2">
    <source>
        <dbReference type="Proteomes" id="UP000257109"/>
    </source>
</evidence>
<dbReference type="OrthoDB" id="1738459at2759"/>
<reference evidence="1" key="1">
    <citation type="submission" date="2018-05" db="EMBL/GenBank/DDBJ databases">
        <title>Draft genome of Mucuna pruriens seed.</title>
        <authorList>
            <person name="Nnadi N.E."/>
            <person name="Vos R."/>
            <person name="Hasami M.H."/>
            <person name="Devisetty U.K."/>
            <person name="Aguiy J.C."/>
        </authorList>
    </citation>
    <scope>NUCLEOTIDE SEQUENCE [LARGE SCALE GENOMIC DNA]</scope>
    <source>
        <strain evidence="1">JCA_2017</strain>
    </source>
</reference>
<accession>A0A371GAA4</accession>
<keyword evidence="2" id="KW-1185">Reference proteome</keyword>